<reference evidence="5" key="3">
    <citation type="submission" date="2015-04" db="UniProtKB">
        <authorList>
            <consortium name="EnsemblPlants"/>
        </authorList>
    </citation>
    <scope>IDENTIFICATION</scope>
    <source>
        <strain evidence="5">cv. Jemalong A17</strain>
    </source>
</reference>
<keyword evidence="6" id="KW-1185">Reference proteome</keyword>
<proteinExistence type="predicted"/>
<evidence type="ECO:0000259" key="3">
    <source>
        <dbReference type="Pfam" id="PF20167"/>
    </source>
</evidence>
<evidence type="ECO:0000256" key="1">
    <source>
        <dbReference type="SAM" id="Coils"/>
    </source>
</evidence>
<organism evidence="4 6">
    <name type="scientific">Medicago truncatula</name>
    <name type="common">Barrel medic</name>
    <name type="synonym">Medicago tribuloides</name>
    <dbReference type="NCBI Taxonomy" id="3880"/>
    <lineage>
        <taxon>Eukaryota</taxon>
        <taxon>Viridiplantae</taxon>
        <taxon>Streptophyta</taxon>
        <taxon>Embryophyta</taxon>
        <taxon>Tracheophyta</taxon>
        <taxon>Spermatophyta</taxon>
        <taxon>Magnoliopsida</taxon>
        <taxon>eudicotyledons</taxon>
        <taxon>Gunneridae</taxon>
        <taxon>Pentapetalae</taxon>
        <taxon>rosids</taxon>
        <taxon>fabids</taxon>
        <taxon>Fabales</taxon>
        <taxon>Fabaceae</taxon>
        <taxon>Papilionoideae</taxon>
        <taxon>50 kb inversion clade</taxon>
        <taxon>NPAAA clade</taxon>
        <taxon>Hologalegina</taxon>
        <taxon>IRL clade</taxon>
        <taxon>Trifolieae</taxon>
        <taxon>Medicago</taxon>
    </lineage>
</organism>
<keyword evidence="1" id="KW-0175">Coiled coil</keyword>
<dbReference type="InterPro" id="IPR046796">
    <property type="entry name" value="Transposase_32_dom"/>
</dbReference>
<feature type="compositionally biased region" description="Low complexity" evidence="2">
    <location>
        <begin position="585"/>
        <end position="598"/>
    </location>
</feature>
<dbReference type="PaxDb" id="3880-AES66888"/>
<gene>
    <name evidence="4" type="ordered locus">MTR_2g083020</name>
</gene>
<reference evidence="4 6" key="1">
    <citation type="journal article" date="2011" name="Nature">
        <title>The Medicago genome provides insight into the evolution of rhizobial symbioses.</title>
        <authorList>
            <person name="Young N.D."/>
            <person name="Debelle F."/>
            <person name="Oldroyd G.E."/>
            <person name="Geurts R."/>
            <person name="Cannon S.B."/>
            <person name="Udvardi M.K."/>
            <person name="Benedito V.A."/>
            <person name="Mayer K.F."/>
            <person name="Gouzy J."/>
            <person name="Schoof H."/>
            <person name="Van de Peer Y."/>
            <person name="Proost S."/>
            <person name="Cook D.R."/>
            <person name="Meyers B.C."/>
            <person name="Spannagl M."/>
            <person name="Cheung F."/>
            <person name="De Mita S."/>
            <person name="Krishnakumar V."/>
            <person name="Gundlach H."/>
            <person name="Zhou S."/>
            <person name="Mudge J."/>
            <person name="Bharti A.K."/>
            <person name="Murray J.D."/>
            <person name="Naoumkina M.A."/>
            <person name="Rosen B."/>
            <person name="Silverstein K.A."/>
            <person name="Tang H."/>
            <person name="Rombauts S."/>
            <person name="Zhao P.X."/>
            <person name="Zhou P."/>
            <person name="Barbe V."/>
            <person name="Bardou P."/>
            <person name="Bechner M."/>
            <person name="Bellec A."/>
            <person name="Berger A."/>
            <person name="Berges H."/>
            <person name="Bidwell S."/>
            <person name="Bisseling T."/>
            <person name="Choisne N."/>
            <person name="Couloux A."/>
            <person name="Denny R."/>
            <person name="Deshpande S."/>
            <person name="Dai X."/>
            <person name="Doyle J.J."/>
            <person name="Dudez A.M."/>
            <person name="Farmer A.D."/>
            <person name="Fouteau S."/>
            <person name="Franken C."/>
            <person name="Gibelin C."/>
            <person name="Gish J."/>
            <person name="Goldstein S."/>
            <person name="Gonzalez A.J."/>
            <person name="Green P.J."/>
            <person name="Hallab A."/>
            <person name="Hartog M."/>
            <person name="Hua A."/>
            <person name="Humphray S.J."/>
            <person name="Jeong D.H."/>
            <person name="Jing Y."/>
            <person name="Jocker A."/>
            <person name="Kenton S.M."/>
            <person name="Kim D.J."/>
            <person name="Klee K."/>
            <person name="Lai H."/>
            <person name="Lang C."/>
            <person name="Lin S."/>
            <person name="Macmil S.L."/>
            <person name="Magdelenat G."/>
            <person name="Matthews L."/>
            <person name="McCorrison J."/>
            <person name="Monaghan E.L."/>
            <person name="Mun J.H."/>
            <person name="Najar F.Z."/>
            <person name="Nicholson C."/>
            <person name="Noirot C."/>
            <person name="O'Bleness M."/>
            <person name="Paule C.R."/>
            <person name="Poulain J."/>
            <person name="Prion F."/>
            <person name="Qin B."/>
            <person name="Qu C."/>
            <person name="Retzel E.F."/>
            <person name="Riddle C."/>
            <person name="Sallet E."/>
            <person name="Samain S."/>
            <person name="Samson N."/>
            <person name="Sanders I."/>
            <person name="Saurat O."/>
            <person name="Scarpelli C."/>
            <person name="Schiex T."/>
            <person name="Segurens B."/>
            <person name="Severin A.J."/>
            <person name="Sherrier D.J."/>
            <person name="Shi R."/>
            <person name="Sims S."/>
            <person name="Singer S.R."/>
            <person name="Sinharoy S."/>
            <person name="Sterck L."/>
            <person name="Viollet A."/>
            <person name="Wang B.B."/>
            <person name="Wang K."/>
            <person name="Wang M."/>
            <person name="Wang X."/>
            <person name="Warfsmann J."/>
            <person name="Weissenbach J."/>
            <person name="White D.D."/>
            <person name="White J.D."/>
            <person name="Wiley G.B."/>
            <person name="Wincker P."/>
            <person name="Xing Y."/>
            <person name="Yang L."/>
            <person name="Yao Z."/>
            <person name="Ying F."/>
            <person name="Zhai J."/>
            <person name="Zhou L."/>
            <person name="Zuber A."/>
            <person name="Denarie J."/>
            <person name="Dixon R.A."/>
            <person name="May G.D."/>
            <person name="Schwartz D.C."/>
            <person name="Rogers J."/>
            <person name="Quetier F."/>
            <person name="Town C.D."/>
            <person name="Roe B.A."/>
        </authorList>
    </citation>
    <scope>NUCLEOTIDE SEQUENCE [LARGE SCALE GENOMIC DNA]</scope>
    <source>
        <strain evidence="4">A17</strain>
        <strain evidence="5 6">cv. Jemalong A17</strain>
    </source>
</reference>
<dbReference type="HOGENOM" id="CLU_019428_0_0_1"/>
<reference evidence="4 6" key="2">
    <citation type="journal article" date="2014" name="BMC Genomics">
        <title>An improved genome release (version Mt4.0) for the model legume Medicago truncatula.</title>
        <authorList>
            <person name="Tang H."/>
            <person name="Krishnakumar V."/>
            <person name="Bidwell S."/>
            <person name="Rosen B."/>
            <person name="Chan A."/>
            <person name="Zhou S."/>
            <person name="Gentzbittel L."/>
            <person name="Childs K.L."/>
            <person name="Yandell M."/>
            <person name="Gundlach H."/>
            <person name="Mayer K.F."/>
            <person name="Schwartz D.C."/>
            <person name="Town C.D."/>
        </authorList>
    </citation>
    <scope>GENOME REANNOTATION</scope>
    <source>
        <strain evidence="5 6">cv. Jemalong A17</strain>
    </source>
</reference>
<dbReference type="AlphaFoldDB" id="G7IJL8"/>
<feature type="region of interest" description="Disordered" evidence="2">
    <location>
        <begin position="287"/>
        <end position="313"/>
    </location>
</feature>
<accession>G7IJL8</accession>
<dbReference type="EnsemblPlants" id="AES66888">
    <property type="protein sequence ID" value="AES66888"/>
    <property type="gene ID" value="MTR_2g083020"/>
</dbReference>
<evidence type="ECO:0000313" key="6">
    <source>
        <dbReference type="Proteomes" id="UP000002051"/>
    </source>
</evidence>
<evidence type="ECO:0000313" key="5">
    <source>
        <dbReference type="EnsemblPlants" id="AES66888"/>
    </source>
</evidence>
<dbReference type="eggNOG" id="ENOG502SCSA">
    <property type="taxonomic scope" value="Eukaryota"/>
</dbReference>
<feature type="coiled-coil region" evidence="1">
    <location>
        <begin position="49"/>
        <end position="76"/>
    </location>
</feature>
<evidence type="ECO:0000313" key="4">
    <source>
        <dbReference type="EMBL" id="AES66888.2"/>
    </source>
</evidence>
<dbReference type="Proteomes" id="UP000002051">
    <property type="component" value="Chromosome 2"/>
</dbReference>
<name>G7IJL8_MEDTR</name>
<feature type="compositionally biased region" description="Basic and acidic residues" evidence="2">
    <location>
        <begin position="726"/>
        <end position="742"/>
    </location>
</feature>
<dbReference type="EMBL" id="CM001218">
    <property type="protein sequence ID" value="AES66888.2"/>
    <property type="molecule type" value="Genomic_DNA"/>
</dbReference>
<dbReference type="Pfam" id="PF20167">
    <property type="entry name" value="Transposase_32"/>
    <property type="match status" value="1"/>
</dbReference>
<feature type="domain" description="Putative plant transposon protein" evidence="3">
    <location>
        <begin position="355"/>
        <end position="550"/>
    </location>
</feature>
<protein>
    <recommendedName>
        <fullName evidence="3">Putative plant transposon protein domain-containing protein</fullName>
    </recommendedName>
</protein>
<evidence type="ECO:0000256" key="2">
    <source>
        <dbReference type="SAM" id="MobiDB-lite"/>
    </source>
</evidence>
<sequence>MADHGYNNFYTPLEYESYQQYQQYPSEDERISKMENTLNIFMQQSMINMQDTNQRLKNLSFQMEMMQEQIMDIQANIQSTHGKQENNSNTCEEVGTSVEKGVEDTEEDIILEECSTIKMTEELEPLHPIELPQERSYAEEAKTFDNGAVLIVTEKQEWILSKKESSEQKGKTTSEAKIDRVIDEICALFNKPRVAMVIIRVRNHKTGTTFEKGSFLPFSGQLAMARFITRHGEYSSGNPEFFLNSPWRVQLLARRVASEPEFFFFFFVKQASETPIALYCMAPKKPVNTGKRKKGETSASQPPPRNQPFDRERFKSRYHQDRYRELLKQSMWPEKVFNINPQGPYQDLLKLLTDQGWGRLLQPITAINAELVREFYANALPENLTDPFVYETFVRGRTIRFDREAINIYLGNSFPLSDEDEMDEFHDNQNRGTFNIEPMRETIKRAILLEGETYDVSNAGRHHRAQYKLMNKTCKFILKFILHNVRPNSHLSDCTVDVCPLIYYILKGFKVDIARTLAWELRLVTLQGKSEPKTRLAFPGLIMGLIKDSRMKLPTAVHEELRNPVDDDFIRRYIMSDPKPEKGKQASSSQAHHPQSGSEPFQMPTTTAFDFASYTQWQYQCHNHTWNMLEATNRANTYLQQSQYLVQQQAGYPPEVMSQFMTPEAFQAHVSWPEGRPDPYGGGGSSFGTLSDDILMGDSDRDDPDRVPSATGGSDDDDMQGFELKTSSKEKKIEKSTKRQKKEITRLQLAMASSKGEQFQNATKITRHQLAMASRRRAYSPWRMEGLARRVRAV</sequence>
<feature type="region of interest" description="Disordered" evidence="2">
    <location>
        <begin position="579"/>
        <end position="604"/>
    </location>
</feature>
<accession>A0A0C3V698</accession>
<feature type="region of interest" description="Disordered" evidence="2">
    <location>
        <begin position="675"/>
        <end position="742"/>
    </location>
</feature>